<evidence type="ECO:0000313" key="3">
    <source>
        <dbReference type="Proteomes" id="UP000727907"/>
    </source>
</evidence>
<reference evidence="2 3" key="1">
    <citation type="submission" date="2021-06" db="EMBL/GenBank/DDBJ databases">
        <authorList>
            <person name="Lee D.H."/>
        </authorList>
    </citation>
    <scope>NUCLEOTIDE SEQUENCE [LARGE SCALE GENOMIC DNA]</scope>
    <source>
        <strain evidence="2 3">MMS21-HV4-11</strain>
    </source>
</reference>
<dbReference type="InterPro" id="IPR050177">
    <property type="entry name" value="Lipid_A_modif_metabolic_enz"/>
</dbReference>
<proteinExistence type="predicted"/>
<comment type="caution">
    <text evidence="2">The sequence shown here is derived from an EMBL/GenBank/DDBJ whole genome shotgun (WGS) entry which is preliminary data.</text>
</comment>
<keyword evidence="3" id="KW-1185">Reference proteome</keyword>
<dbReference type="InterPro" id="IPR001509">
    <property type="entry name" value="Epimerase_deHydtase"/>
</dbReference>
<dbReference type="PANTHER" id="PTHR43245">
    <property type="entry name" value="BIFUNCTIONAL POLYMYXIN RESISTANCE PROTEIN ARNA"/>
    <property type="match status" value="1"/>
</dbReference>
<protein>
    <submittedName>
        <fullName evidence="2">SDR family oxidoreductase</fullName>
    </submittedName>
</protein>
<name>A0ABS6ILU4_9HYPH</name>
<sequence length="346" mass="37961">MRGKVLVTGHDGYIGAVLTPSLVRSGYDVVGLDTGYFSKCLLGTEPAKVPTIAKDLRDVEASDLKGFDAIVHLGALSNDPVGNLNKGWTEDINFHASVRLAKAAKQAGVRRFIFSSSCIMYGLSEAQFVDETAPLNPQTDYARSKVQTEDALRELADESFSPVYVRNGTVYGLSPRQRLDTVLNAFVAEALTTGHVTMHSDGEPWRPVVHVDDLARTFALYLSAPFETIHNQAFNNGADHLNYKIRTIGEAAVKAVPGAKLTIEARPGADQRTYRASFAKFAKTFPEFKFEWTPESGAVQLAEAFTRVGLDKVAVASGKFIRLSWLRHLIDDGRLDENLKWRGVNG</sequence>
<dbReference type="Pfam" id="PF01370">
    <property type="entry name" value="Epimerase"/>
    <property type="match status" value="1"/>
</dbReference>
<dbReference type="EMBL" id="JAHOPB010000001">
    <property type="protein sequence ID" value="MBU8875551.1"/>
    <property type="molecule type" value="Genomic_DNA"/>
</dbReference>
<organism evidence="2 3">
    <name type="scientific">Reyranella humidisoli</name>
    <dbReference type="NCBI Taxonomy" id="2849149"/>
    <lineage>
        <taxon>Bacteria</taxon>
        <taxon>Pseudomonadati</taxon>
        <taxon>Pseudomonadota</taxon>
        <taxon>Alphaproteobacteria</taxon>
        <taxon>Hyphomicrobiales</taxon>
        <taxon>Reyranellaceae</taxon>
        <taxon>Reyranella</taxon>
    </lineage>
</organism>
<dbReference type="RefSeq" id="WP_216962966.1">
    <property type="nucleotide sequence ID" value="NZ_JAHOPB010000001.1"/>
</dbReference>
<dbReference type="CDD" id="cd08946">
    <property type="entry name" value="SDR_e"/>
    <property type="match status" value="1"/>
</dbReference>
<accession>A0ABS6ILU4</accession>
<feature type="domain" description="NAD-dependent epimerase/dehydratase" evidence="1">
    <location>
        <begin position="5"/>
        <end position="235"/>
    </location>
</feature>
<dbReference type="PANTHER" id="PTHR43245:SF23">
    <property type="entry name" value="NAD(P)-BINDING DOMAIN-CONTAINING PROTEIN"/>
    <property type="match status" value="1"/>
</dbReference>
<evidence type="ECO:0000259" key="1">
    <source>
        <dbReference type="Pfam" id="PF01370"/>
    </source>
</evidence>
<evidence type="ECO:0000313" key="2">
    <source>
        <dbReference type="EMBL" id="MBU8875551.1"/>
    </source>
</evidence>
<gene>
    <name evidence="2" type="ORF">KQ910_17390</name>
</gene>
<dbReference type="Proteomes" id="UP000727907">
    <property type="component" value="Unassembled WGS sequence"/>
</dbReference>